<dbReference type="SUPFAM" id="SSF103501">
    <property type="entry name" value="Respiratory nitrate reductase 1 gamma chain"/>
    <property type="match status" value="1"/>
</dbReference>
<sequence>MNNLERNYSTANNESANPKLNLKSLERSFYSKTSMYSFFVVSFLFLTMWIGTGQFVKIDLMLAGYMVASFIFAIGITVRMAAWLIRPATNQMIKRSIQNMLSTKRTKRNVMSIVKTIVDNIILQKFIFKRGLYRGIQHWLIAWGCIGSFAITFGLTFGWMHFRLIDATTYQMMVFNIPTITMQANGLFAEMIYNGLNITALMVLVGVIMALVRRIHNHDLKVTERAEFDLLPLYILLAVTVTGLLLTVSYKFLGGLIHPQLALIHQITVVLFLIYFPFGKLFHLPIRPLATAVPMNYQEEIMVDTRSCKKCGTKYSSDDQIADVKSILHSQQFDLKLEDGSYLADYCPNCRRRIRVMTQLNLGSVKGNPYGPVQTNNGIHVPGFGRKRSDEFYNQSAEEEK</sequence>
<dbReference type="EMBL" id="CP063356">
    <property type="protein sequence ID" value="QOY38643.2"/>
    <property type="molecule type" value="Genomic_DNA"/>
</dbReference>
<dbReference type="AlphaFoldDB" id="A0A7S7RE37"/>
<gene>
    <name evidence="1" type="ORF">AWH56_015530</name>
</gene>
<keyword evidence="2" id="KW-1185">Reference proteome</keyword>
<organism evidence="1 2">
    <name type="scientific">Anaerobacillus isosaccharinicus</name>
    <dbReference type="NCBI Taxonomy" id="1532552"/>
    <lineage>
        <taxon>Bacteria</taxon>
        <taxon>Bacillati</taxon>
        <taxon>Bacillota</taxon>
        <taxon>Bacilli</taxon>
        <taxon>Bacillales</taxon>
        <taxon>Bacillaceae</taxon>
        <taxon>Anaerobacillus</taxon>
    </lineage>
</organism>
<dbReference type="Proteomes" id="UP000180175">
    <property type="component" value="Chromosome"/>
</dbReference>
<evidence type="ECO:0000313" key="2">
    <source>
        <dbReference type="Proteomes" id="UP000180175"/>
    </source>
</evidence>
<dbReference type="OrthoDB" id="247276at2"/>
<dbReference type="KEGG" id="aia:AWH56_015530"/>
<dbReference type="Gene3D" id="1.20.950.20">
    <property type="entry name" value="Transmembrane di-heme cytochromes, Chain C"/>
    <property type="match status" value="1"/>
</dbReference>
<name>A0A7S7RE37_9BACI</name>
<reference evidence="1 2" key="1">
    <citation type="journal article" date="2017" name="Genome Announc.">
        <title>Draft Genome Sequences of Four Alkaliphilic Bacteria Belonging to the Anaerobacillus Genus.</title>
        <authorList>
            <person name="Bassil N.M."/>
            <person name="Lloyd J.R."/>
        </authorList>
    </citation>
    <scope>NUCLEOTIDE SEQUENCE [LARGE SCALE GENOMIC DNA]</scope>
    <source>
        <strain evidence="1 2">NB2006</strain>
    </source>
</reference>
<dbReference type="InterPro" id="IPR036197">
    <property type="entry name" value="NarG-like_sf"/>
</dbReference>
<reference evidence="1 2" key="2">
    <citation type="journal article" date="2019" name="Int. J. Syst. Evol. Microbiol.">
        <title>Anaerobacillus isosaccharinicus sp. nov., an alkaliphilic bacterium which degrades isosaccharinic acid.</title>
        <authorList>
            <person name="Bassil N.M."/>
            <person name="Lloyd J.R."/>
        </authorList>
    </citation>
    <scope>NUCLEOTIDE SEQUENCE [LARGE SCALE GENOMIC DNA]</scope>
    <source>
        <strain evidence="1 2">NB2006</strain>
    </source>
</reference>
<evidence type="ECO:0000313" key="1">
    <source>
        <dbReference type="EMBL" id="QOY38643.2"/>
    </source>
</evidence>
<accession>A0A7S7RE37</accession>
<protein>
    <submittedName>
        <fullName evidence="1">MFS transporter</fullName>
    </submittedName>
</protein>
<proteinExistence type="predicted"/>